<dbReference type="PANTHER" id="PTHR46302">
    <property type="entry name" value="DOUBLECORTIN DOMAIN-CONTAINING PROTEIN 1"/>
    <property type="match status" value="1"/>
</dbReference>
<evidence type="ECO:0000313" key="4">
    <source>
        <dbReference type="Proteomes" id="UP000225706"/>
    </source>
</evidence>
<dbReference type="Gene3D" id="2.80.10.50">
    <property type="match status" value="1"/>
</dbReference>
<organism evidence="3 4">
    <name type="scientific">Stylophora pistillata</name>
    <name type="common">Smooth cauliflower coral</name>
    <dbReference type="NCBI Taxonomy" id="50429"/>
    <lineage>
        <taxon>Eukaryota</taxon>
        <taxon>Metazoa</taxon>
        <taxon>Cnidaria</taxon>
        <taxon>Anthozoa</taxon>
        <taxon>Hexacorallia</taxon>
        <taxon>Scleractinia</taxon>
        <taxon>Astrocoeniina</taxon>
        <taxon>Pocilloporidae</taxon>
        <taxon>Stylophora</taxon>
    </lineage>
</organism>
<dbReference type="SUPFAM" id="SSF50370">
    <property type="entry name" value="Ricin B-like lectins"/>
    <property type="match status" value="2"/>
</dbReference>
<dbReference type="InterPro" id="IPR057424">
    <property type="entry name" value="Ubiquitin_DCDC1"/>
</dbReference>
<dbReference type="InterPro" id="IPR043188">
    <property type="entry name" value="DCDC1"/>
</dbReference>
<feature type="region of interest" description="Disordered" evidence="1">
    <location>
        <begin position="1904"/>
        <end position="1934"/>
    </location>
</feature>
<feature type="domain" description="Doublecortin" evidence="2">
    <location>
        <begin position="174"/>
        <end position="222"/>
    </location>
</feature>
<reference evidence="4" key="1">
    <citation type="journal article" date="2017" name="bioRxiv">
        <title>Comparative analysis of the genomes of Stylophora pistillata and Acropora digitifera provides evidence for extensive differences between species of corals.</title>
        <authorList>
            <person name="Voolstra C.R."/>
            <person name="Li Y."/>
            <person name="Liew Y.J."/>
            <person name="Baumgarten S."/>
            <person name="Zoccola D."/>
            <person name="Flot J.-F."/>
            <person name="Tambutte S."/>
            <person name="Allemand D."/>
            <person name="Aranda M."/>
        </authorList>
    </citation>
    <scope>NUCLEOTIDE SEQUENCE [LARGE SCALE GENOMIC DNA]</scope>
</reference>
<proteinExistence type="predicted"/>
<dbReference type="Gene3D" id="3.10.20.230">
    <property type="entry name" value="Doublecortin domain"/>
    <property type="match status" value="4"/>
</dbReference>
<name>A0A2B4S9P5_STYPI</name>
<dbReference type="Proteomes" id="UP000225706">
    <property type="component" value="Unassembled WGS sequence"/>
</dbReference>
<feature type="compositionally biased region" description="Polar residues" evidence="1">
    <location>
        <begin position="56"/>
        <end position="67"/>
    </location>
</feature>
<dbReference type="Pfam" id="PF25510">
    <property type="entry name" value="Ubiquitin_DCDC1"/>
    <property type="match status" value="1"/>
</dbReference>
<evidence type="ECO:0000256" key="1">
    <source>
        <dbReference type="SAM" id="MobiDB-lite"/>
    </source>
</evidence>
<feature type="domain" description="Doublecortin" evidence="2">
    <location>
        <begin position="1807"/>
        <end position="1863"/>
    </location>
</feature>
<feature type="domain" description="Doublecortin" evidence="2">
    <location>
        <begin position="1001"/>
        <end position="1047"/>
    </location>
</feature>
<dbReference type="PROSITE" id="PS50231">
    <property type="entry name" value="RICIN_B_LECTIN"/>
    <property type="match status" value="2"/>
</dbReference>
<gene>
    <name evidence="3" type="primary">DCDC5</name>
    <name evidence="3" type="ORF">AWC38_SpisGene9592</name>
</gene>
<dbReference type="GO" id="GO:0008017">
    <property type="term" value="F:microtubule binding"/>
    <property type="evidence" value="ECO:0007669"/>
    <property type="project" value="InterPro"/>
</dbReference>
<dbReference type="InterPro" id="IPR035992">
    <property type="entry name" value="Ricin_B-like_lectins"/>
</dbReference>
<dbReference type="Pfam" id="PF24478">
    <property type="entry name" value="DCX2_DCDC1"/>
    <property type="match status" value="3"/>
</dbReference>
<dbReference type="InterPro" id="IPR003533">
    <property type="entry name" value="Doublecortin_dom"/>
</dbReference>
<accession>A0A2B4S9P5</accession>
<dbReference type="PROSITE" id="PS50309">
    <property type="entry name" value="DC"/>
    <property type="match status" value="4"/>
</dbReference>
<dbReference type="InterPro" id="IPR036572">
    <property type="entry name" value="Doublecortin_dom_sf"/>
</dbReference>
<feature type="compositionally biased region" description="Pro residues" evidence="1">
    <location>
        <begin position="1907"/>
        <end position="1920"/>
    </location>
</feature>
<feature type="domain" description="Doublecortin" evidence="2">
    <location>
        <begin position="277"/>
        <end position="361"/>
    </location>
</feature>
<feature type="region of interest" description="Disordered" evidence="1">
    <location>
        <begin position="101"/>
        <end position="148"/>
    </location>
</feature>
<dbReference type="PANTHER" id="PTHR46302:SF3">
    <property type="entry name" value="DOUBLECORTIN DOMAIN-CONTAINING PROTEIN 1"/>
    <property type="match status" value="1"/>
</dbReference>
<dbReference type="GO" id="GO:0035556">
    <property type="term" value="P:intracellular signal transduction"/>
    <property type="evidence" value="ECO:0007669"/>
    <property type="project" value="InterPro"/>
</dbReference>
<feature type="region of interest" description="Disordered" evidence="1">
    <location>
        <begin position="960"/>
        <end position="989"/>
    </location>
</feature>
<evidence type="ECO:0000259" key="2">
    <source>
        <dbReference type="PROSITE" id="PS50309"/>
    </source>
</evidence>
<dbReference type="GO" id="GO:1902412">
    <property type="term" value="P:regulation of mitotic cytokinesis"/>
    <property type="evidence" value="ECO:0007669"/>
    <property type="project" value="InterPro"/>
</dbReference>
<dbReference type="InterPro" id="IPR056415">
    <property type="entry name" value="DCX2_DCDC1"/>
</dbReference>
<comment type="caution">
    <text evidence="3">The sequence shown here is derived from an EMBL/GenBank/DDBJ whole genome shotgun (WGS) entry which is preliminary data.</text>
</comment>
<protein>
    <submittedName>
        <fullName evidence="3">Doublecortin domain-containing protein 5</fullName>
    </submittedName>
</protein>
<feature type="compositionally biased region" description="Basic residues" evidence="1">
    <location>
        <begin position="968"/>
        <end position="978"/>
    </location>
</feature>
<dbReference type="STRING" id="50429.A0A2B4S9P5"/>
<feature type="compositionally biased region" description="Low complexity" evidence="1">
    <location>
        <begin position="120"/>
        <end position="141"/>
    </location>
</feature>
<feature type="region of interest" description="Disordered" evidence="1">
    <location>
        <begin position="40"/>
        <end position="89"/>
    </location>
</feature>
<sequence>MASKLRASKGKASVYLQRGMSEEIGYEDVLLAQCMDKIQKSSPVRKEREAKLSPYAVSTHTHSSTQLKRPKSAILSHKGKSKSTPHTVIGWADKTDWMMTEPRPKQHTRPVSAPATRNRSGSISSGTSSFSRKSSVSSSASGKKKKPLYKKKPPLICVRAFQNGNRDNYARIAVPDLTQLLDACTDKLGLVSAARKLFLSDGTVVTHPRQLSRDMDVYVSCGEAFRDPYASILDREELRRSASWTLSGIVLPEDRSRGRTKPSLSKRMQSLVESQKRRILVFRNGESSDGVEIVAGRFDEFLDDCTKKLNLESGARLLFDWQGKEIKSFSEVPVLDRVLQPSVSVILGPVWVTRGGERFSPKGAYHFITTLLLSTKDRLKQSKVYKKELQKCLKGEEVVSKEIMAMSEAEIENEIKEVDQHITDLSSVIPTLQSHLGLVEAASHEEVSAVLENYRYQHLSQIAPESRLLGKQGLKLKVYENGSAGDGVIVYFNLHEAEKGIQGDKALMHRFLDACTSCQKVSDSSGGPAGRRIAKRVFTREGEEITDVHDLTYDQHIWLSYGEDFKPPHVVVLQLCLDKATCLSLWGEKEMVQRESFDDEGKGKEKASLWRAVNGFPSGSKRHLVNLLNPGSELSQAQNLQMMRVDENGCFLQYKENKNLVLYPELSVTEKRKKGDKVSWLPDPQGWVVTQSGLIHSKAMPQLALSRSEHAITVTNGDTVVEGYPVVVAKRNPSDPNQQWGFSPTGQIYSLSKPSHVLTYIGDRDVKDIDSDKKPSNANLQEQEASSGLENLNLMDEFGLGDQIFLAEGASMELSPSPSDGTEEKTEAGLGQLKDEFLGKKYSVVLLPKKHGDGTQRWAMKQEDLSNIGQWKYSTVSNPEWNKRALSWPVNEDGTWNTDFTWPMEGFLLPFAPPVKKATQKKVITAGTPARLRVLKNGESDHCRAVIVVGPDLTNMLHDVNGTSPKSPLKKHKRRATLGKHEHSGEDLAGSCHPLDHKRLELDLFLDRCTEAVGLPFAARRLYTEDGKEVVSLSELERNQLVYVTCGEPWNDPQLSYSEQQRRAVLANLAADISHIRQFCALREPSDFVLQVDGSVTTGSRVCVAQCALSSDEREKLASEKTDQELSVEEESREDMYSHVLNAHERSHIRAEQRLKTLRWPWENEKTFKDDPSVDDKDDEDFFDEVMFSDRQLQRKFRRQVLKTQDAKPADPCQRQRWSLNNDGFISLKGTPLVLGLTDSANEGKAEVILCKKKVEDFTQRWVIAEDGSIYQRSNPQLVLTVTTPPLGNDPFNLDYSPAQGFEGAAVIVAHRKGCANGNASQLWRYDPITGFVEAFSADTTNREITAANKSNVCTFAVLGPQQVPQPGYVYMAGTSKETYLCEACGKVSRGRHKLQRLHQYHRGFACALGTAQEKGFRLSSCFKCLNSKVDLSTLEAEATLDLWEHQLVRLRNEGSVRTITRELHMAQSVPAVRIRAFKNGEGSRGHGEIMIGSSIHALLDQCTVRLGLASAARRLYTCCGELITDVQQLIRPYAMRNEQDNDTETQQLNANFDSKTNKIPEERLVHDGHDVHDGHAVDVVEAENRPFSKTKESRSTAAEEREKELLETEAFDKLNISDSEHEDEQSSGNVTFRISEGRTGPVPIINRKDQHGFPRWDARWPIDVWVSCGEPFVPLEEAEKQYLLSMKHREERTWVQAYLDQEKHVLRHMQGRRISGLSPPSSPRGIGLTVAWHEPTRAEERKEETISELKNHLHGVKSRQSQSEVVLSKSAKESTRGLYSKPKTVKVNVFPNGEGKQRSVAAFGATMQELLDASTARLNLSSAARRLFTLDGDEITNFDEIERDEYVCVSCGEGFLRATDRQHRQELKATWSRLNRQSGGTVIPGEGPVTRNSVTFDNTILALPAPVSPPPPSRVPPSPTRQMSVHRMSSRHR</sequence>
<dbReference type="EMBL" id="LSMT01000143">
    <property type="protein sequence ID" value="PFX25753.1"/>
    <property type="molecule type" value="Genomic_DNA"/>
</dbReference>
<keyword evidence="4" id="KW-1185">Reference proteome</keyword>
<dbReference type="OrthoDB" id="9999986at2759"/>
<dbReference type="Pfam" id="PF03607">
    <property type="entry name" value="DCX"/>
    <property type="match status" value="1"/>
</dbReference>
<dbReference type="SMART" id="SM00537">
    <property type="entry name" value="DCX"/>
    <property type="match status" value="3"/>
</dbReference>
<dbReference type="GO" id="GO:0030496">
    <property type="term" value="C:midbody"/>
    <property type="evidence" value="ECO:0007669"/>
    <property type="project" value="TreeGrafter"/>
</dbReference>
<dbReference type="SUPFAM" id="SSF89837">
    <property type="entry name" value="Doublecortin (DC)"/>
    <property type="match status" value="5"/>
</dbReference>
<evidence type="ECO:0000313" key="3">
    <source>
        <dbReference type="EMBL" id="PFX25753.1"/>
    </source>
</evidence>